<evidence type="ECO:0000256" key="1">
    <source>
        <dbReference type="ARBA" id="ARBA00022603"/>
    </source>
</evidence>
<gene>
    <name evidence="4" type="ORF">GCM10017591_24780</name>
</gene>
<comment type="caution">
    <text evidence="4">The sequence shown here is derived from an EMBL/GenBank/DDBJ whole genome shotgun (WGS) entry which is preliminary data.</text>
</comment>
<evidence type="ECO:0000256" key="2">
    <source>
        <dbReference type="ARBA" id="ARBA00022679"/>
    </source>
</evidence>
<proteinExistence type="predicted"/>
<dbReference type="AlphaFoldDB" id="A0A9W6HPN6"/>
<evidence type="ECO:0000313" key="4">
    <source>
        <dbReference type="EMBL" id="GLJ96415.1"/>
    </source>
</evidence>
<dbReference type="RefSeq" id="WP_271202577.1">
    <property type="nucleotide sequence ID" value="NZ_BAAAUR010000017.1"/>
</dbReference>
<keyword evidence="5" id="KW-1185">Reference proteome</keyword>
<organism evidence="4 5">
    <name type="scientific">Microbacterium dextranolyticum</name>
    <dbReference type="NCBI Taxonomy" id="36806"/>
    <lineage>
        <taxon>Bacteria</taxon>
        <taxon>Bacillati</taxon>
        <taxon>Actinomycetota</taxon>
        <taxon>Actinomycetes</taxon>
        <taxon>Micrococcales</taxon>
        <taxon>Microbacteriaceae</taxon>
        <taxon>Microbacterium</taxon>
    </lineage>
</organism>
<keyword evidence="3" id="KW-0949">S-adenosyl-L-methionine</keyword>
<dbReference type="Pfam" id="PF02086">
    <property type="entry name" value="MethyltransfD12"/>
    <property type="match status" value="1"/>
</dbReference>
<dbReference type="SUPFAM" id="SSF53335">
    <property type="entry name" value="S-adenosyl-L-methionine-dependent methyltransferases"/>
    <property type="match status" value="1"/>
</dbReference>
<dbReference type="InterPro" id="IPR012327">
    <property type="entry name" value="MeTrfase_D12"/>
</dbReference>
<dbReference type="GO" id="GO:0009307">
    <property type="term" value="P:DNA restriction-modification system"/>
    <property type="evidence" value="ECO:0007669"/>
    <property type="project" value="InterPro"/>
</dbReference>
<name>A0A9W6HPN6_9MICO</name>
<protein>
    <submittedName>
        <fullName evidence="4">Site-specific DNA-methyltransferase</fullName>
    </submittedName>
</protein>
<dbReference type="GO" id="GO:0009007">
    <property type="term" value="F:site-specific DNA-methyltransferase (adenine-specific) activity"/>
    <property type="evidence" value="ECO:0007669"/>
    <property type="project" value="UniProtKB-EC"/>
</dbReference>
<dbReference type="InterPro" id="IPR029063">
    <property type="entry name" value="SAM-dependent_MTases_sf"/>
</dbReference>
<accession>A0A9W6HPN6</accession>
<dbReference type="EMBL" id="BSER01000010">
    <property type="protein sequence ID" value="GLJ96415.1"/>
    <property type="molecule type" value="Genomic_DNA"/>
</dbReference>
<sequence length="400" mass="44136">MVVRYMGTKRHMADHVRDAIAELEPAGRVVDLFSGMGSVAESLQETASVVTNDAMSFTAALSRARFTGSDRETTSADVIKRLKPAYEARRRELELVYATELNSEVTALEGSRTDLLNYMDKAQHVGNSTAQRRTAKAAAESSGSDHYALASLYFSAGYLSLRQAVQLDAARAAIDADSHLEDRDWMLAAWIAATSVLVNAPGHTAQFLRPNSDSAHTRIVRTWTRSIWDEFTLALDTVSQVGTESWRRDNSVYVGDALDLVSAGELRDIGTVYADPPYTKDQYSRYYHMYETLYRYDFPDSSGAGRNRSDRFTTGFSLKSAVVASFHDLCRNVSRMRVPLVISYPSSGLLDDAGVTVPEIARQYFGNVQTRSYNANHSTMGASTGASKKSATENLYVCLV</sequence>
<keyword evidence="2" id="KW-0808">Transferase</keyword>
<dbReference type="GO" id="GO:0032259">
    <property type="term" value="P:methylation"/>
    <property type="evidence" value="ECO:0007669"/>
    <property type="project" value="UniProtKB-KW"/>
</dbReference>
<dbReference type="Proteomes" id="UP001142291">
    <property type="component" value="Unassembled WGS sequence"/>
</dbReference>
<evidence type="ECO:0000313" key="5">
    <source>
        <dbReference type="Proteomes" id="UP001142291"/>
    </source>
</evidence>
<reference evidence="4" key="1">
    <citation type="journal article" date="2014" name="Int. J. Syst. Evol. Microbiol.">
        <title>Complete genome sequence of Corynebacterium casei LMG S-19264T (=DSM 44701T), isolated from a smear-ripened cheese.</title>
        <authorList>
            <consortium name="US DOE Joint Genome Institute (JGI-PGF)"/>
            <person name="Walter F."/>
            <person name="Albersmeier A."/>
            <person name="Kalinowski J."/>
            <person name="Ruckert C."/>
        </authorList>
    </citation>
    <scope>NUCLEOTIDE SEQUENCE</scope>
    <source>
        <strain evidence="4">VKM Ac-1940</strain>
    </source>
</reference>
<reference evidence="4" key="2">
    <citation type="submission" date="2023-01" db="EMBL/GenBank/DDBJ databases">
        <authorList>
            <person name="Sun Q."/>
            <person name="Evtushenko L."/>
        </authorList>
    </citation>
    <scope>NUCLEOTIDE SEQUENCE</scope>
    <source>
        <strain evidence="4">VKM Ac-1940</strain>
    </source>
</reference>
<keyword evidence="1" id="KW-0489">Methyltransferase</keyword>
<evidence type="ECO:0000256" key="3">
    <source>
        <dbReference type="ARBA" id="ARBA00022691"/>
    </source>
</evidence>